<keyword evidence="1" id="KW-0812">Transmembrane</keyword>
<dbReference type="AlphaFoldDB" id="A0A6A4HZJ1"/>
<keyword evidence="1" id="KW-1133">Transmembrane helix</keyword>
<keyword evidence="1" id="KW-0472">Membrane</keyword>
<gene>
    <name evidence="2" type="ORF">BT96DRAFT_1017192</name>
</gene>
<protein>
    <submittedName>
        <fullName evidence="2">Uncharacterized protein</fullName>
    </submittedName>
</protein>
<feature type="transmembrane region" description="Helical" evidence="1">
    <location>
        <begin position="146"/>
        <end position="168"/>
    </location>
</feature>
<feature type="transmembrane region" description="Helical" evidence="1">
    <location>
        <begin position="269"/>
        <end position="287"/>
    </location>
</feature>
<feature type="transmembrane region" description="Helical" evidence="1">
    <location>
        <begin position="60"/>
        <end position="78"/>
    </location>
</feature>
<accession>A0A6A4HZJ1</accession>
<keyword evidence="3" id="KW-1185">Reference proteome</keyword>
<evidence type="ECO:0000256" key="1">
    <source>
        <dbReference type="SAM" id="Phobius"/>
    </source>
</evidence>
<feature type="transmembrane region" description="Helical" evidence="1">
    <location>
        <begin position="224"/>
        <end position="248"/>
    </location>
</feature>
<proteinExistence type="predicted"/>
<organism evidence="2 3">
    <name type="scientific">Gymnopus androsaceus JB14</name>
    <dbReference type="NCBI Taxonomy" id="1447944"/>
    <lineage>
        <taxon>Eukaryota</taxon>
        <taxon>Fungi</taxon>
        <taxon>Dikarya</taxon>
        <taxon>Basidiomycota</taxon>
        <taxon>Agaricomycotina</taxon>
        <taxon>Agaricomycetes</taxon>
        <taxon>Agaricomycetidae</taxon>
        <taxon>Agaricales</taxon>
        <taxon>Marasmiineae</taxon>
        <taxon>Omphalotaceae</taxon>
        <taxon>Gymnopus</taxon>
    </lineage>
</organism>
<dbReference type="Proteomes" id="UP000799118">
    <property type="component" value="Unassembled WGS sequence"/>
</dbReference>
<sequence length="307" mass="33474">MISTMTSEESQQLAFVGTVLIQNISDLIFISALFGVYILAFTMSMHIILGKENDGWAHKVLIVLLLAGFAMSALFTYTNAAGNLILVKFALVKSLPGGLLAQEMTSNLKTMLIGILNECSENFTFLVADTAIVWRAWALWAESGLVKWTLLIILLADIGVNIADAIVAAKITNNFESVTLDWVTATINLTVNIVATLLIAYRAWTYYQSTHALSRNKTTQVEAILLLMIESGAIFGIVQVANVIFNALDIHAAQFSPVTKATTFLDAMYLYSAALNPVALLILIQTGNTYENSFHLEDAASPEINQS</sequence>
<name>A0A6A4HZJ1_9AGAR</name>
<dbReference type="OrthoDB" id="2744793at2759"/>
<feature type="transmembrane region" description="Helical" evidence="1">
    <location>
        <begin position="27"/>
        <end position="48"/>
    </location>
</feature>
<dbReference type="EMBL" id="ML769428">
    <property type="protein sequence ID" value="KAE9403120.1"/>
    <property type="molecule type" value="Genomic_DNA"/>
</dbReference>
<reference evidence="2" key="1">
    <citation type="journal article" date="2019" name="Environ. Microbiol.">
        <title>Fungal ecological strategies reflected in gene transcription - a case study of two litter decomposers.</title>
        <authorList>
            <person name="Barbi F."/>
            <person name="Kohler A."/>
            <person name="Barry K."/>
            <person name="Baskaran P."/>
            <person name="Daum C."/>
            <person name="Fauchery L."/>
            <person name="Ihrmark K."/>
            <person name="Kuo A."/>
            <person name="LaButti K."/>
            <person name="Lipzen A."/>
            <person name="Morin E."/>
            <person name="Grigoriev I.V."/>
            <person name="Henrissat B."/>
            <person name="Lindahl B."/>
            <person name="Martin F."/>
        </authorList>
    </citation>
    <scope>NUCLEOTIDE SEQUENCE</scope>
    <source>
        <strain evidence="2">JB14</strain>
    </source>
</reference>
<evidence type="ECO:0000313" key="3">
    <source>
        <dbReference type="Proteomes" id="UP000799118"/>
    </source>
</evidence>
<evidence type="ECO:0000313" key="2">
    <source>
        <dbReference type="EMBL" id="KAE9403120.1"/>
    </source>
</evidence>
<feature type="transmembrane region" description="Helical" evidence="1">
    <location>
        <begin position="180"/>
        <end position="204"/>
    </location>
</feature>